<gene>
    <name evidence="2" type="ORF">CWATWH0003_2668</name>
</gene>
<accession>G5J5A4</accession>
<organism evidence="2 3">
    <name type="scientific">Crocosphaera watsonii WH 0003</name>
    <dbReference type="NCBI Taxonomy" id="423471"/>
    <lineage>
        <taxon>Bacteria</taxon>
        <taxon>Bacillati</taxon>
        <taxon>Cyanobacteriota</taxon>
        <taxon>Cyanophyceae</taxon>
        <taxon>Oscillatoriophycideae</taxon>
        <taxon>Chroococcales</taxon>
        <taxon>Aphanothecaceae</taxon>
        <taxon>Crocosphaera</taxon>
    </lineage>
</organism>
<reference evidence="2 3" key="1">
    <citation type="journal article" date="2011" name="Front. Microbiol.">
        <title>Two Strains of Crocosphaera watsonii with Highly Conserved Genomes are Distinguished by Strain-Specific Features.</title>
        <authorList>
            <person name="Bench S.R."/>
            <person name="Ilikchyan I.N."/>
            <person name="Tripp H.J."/>
            <person name="Zehr J.P."/>
        </authorList>
    </citation>
    <scope>NUCLEOTIDE SEQUENCE [LARGE SCALE GENOMIC DNA]</scope>
    <source>
        <strain evidence="2 3">WH 0003</strain>
    </source>
</reference>
<dbReference type="InterPro" id="IPR025048">
    <property type="entry name" value="DUF3987"/>
</dbReference>
<comment type="caution">
    <text evidence="2">The sequence shown here is derived from an EMBL/GenBank/DDBJ whole genome shotgun (WGS) entry which is preliminary data.</text>
</comment>
<dbReference type="Pfam" id="PF13148">
    <property type="entry name" value="DUF3987"/>
    <property type="match status" value="2"/>
</dbReference>
<evidence type="ECO:0000313" key="2">
    <source>
        <dbReference type="EMBL" id="EHJ12632.1"/>
    </source>
</evidence>
<feature type="region of interest" description="Disordered" evidence="1">
    <location>
        <begin position="356"/>
        <end position="381"/>
    </location>
</feature>
<sequence>MQFPQIDRNLAQRQLALLGYSVNEDIYLRFFYPSDDPRKDGDAGRKTNKIDWNQIEKYQKEGRGAYFVINGGGHKNDDVVTGKAIFVEHDHLSKDIQRDLWKTLGLPEPTFQVDTGGKSIHAYWVFSEAIEIEKWCKLQRDLLEYTDGDRSIKNPARVMRLAGGWHISHDEDGNPIYCQTKIIRASALTYTYEELRELIPEQKERLPIVEAVEATKDPQVQQNGYSDSSTLPRHPDFISVPVPAPVPLLQCCRKEVRELVATGVPKGCKRNDMAINVGLELIAVEGYLQRLGQSYSDTAASLFHEFCVRSQMTASEEEERFQWCQKTNSDPSCPPDAIAACIKGWYWREVIKPQQHSNQGANREIKTNNQTVTGEKDKETQDKPKINILDTVKEILRKFPQDSLRHIALMDLSRQTGYRTRDLELLVRTIQHEETLDEETAVAIASFSSNLNLHSSRLDISKYLEINFAGLMVDAANAMPTACEYLFNTLLSAVASCGGTSSHIVANPGGGYVQPLIMWTGNVAHSGQAKTPPQEIIIKPLLDLEEEAAQKYELERKQYQKDKSGDVEPPIRKRYVLSNATLPIKIRIHGENKDGFLEYVDELASDYRRLNQFKKGQGDDKEQELSLFNGGHISYDRSDIRLFLRQTAISKTGSIQWGTLAQLMSDASFIESGYMARFLLCSIGDAPPRLLNLLSENDAVQKLQKALRRLYEQMMELPSQDYLLDHDAKVLFQAWNHTLVDANRRESNFGFSLVYAKIETYTLRLALWLHLVNSLLRGEKPELIVNGQTMKSAIEIASFYLGQQKLIWAHNDPHNQLEGILLKIHTSAVEFYQETKKGVSASWAKQKFNALKKIAVDKIRLQYFRVLASSGYGELQGEGKSMVYIPYQERLVINGLNESHLVGENSVLGEKLVDAPSPISNIQSVFEQKVGEVDDSTYHSIFSPIENIDSSCSYEPIKDHQFTNKSDQKLDGTSIVEVGGEHQTDHQPPTFEPPDCQVDIQWLMKLLEDLQQDNSMYTQDEWLELTIQAEVKINGIDGFLEQYPDYWQKIWNTHPSCRDSSFQSVFEQKDSEDKEDFYAESSVSSHSSVSPETRNICYSTENRSGIPPQQPSLDELKTLLLACQTWVEVKNLYKQHPETNEAYKALTPDEQNQVDAIAATEVNHEVFKYVGPQRKVDGMDIAPGTLVYLDPQSKNKNRFHLKVRLLQGINQGWQKVVQISRDALQAVDKVLNDGLDVVEGHQGNLLDGLS</sequence>
<dbReference type="GeneID" id="88766322"/>
<dbReference type="EMBL" id="AESD01000390">
    <property type="protein sequence ID" value="EHJ12632.1"/>
    <property type="molecule type" value="Genomic_DNA"/>
</dbReference>
<feature type="compositionally biased region" description="Polar residues" evidence="1">
    <location>
        <begin position="356"/>
        <end position="373"/>
    </location>
</feature>
<proteinExistence type="predicted"/>
<evidence type="ECO:0000256" key="1">
    <source>
        <dbReference type="SAM" id="MobiDB-lite"/>
    </source>
</evidence>
<dbReference type="Gene3D" id="3.30.70.1790">
    <property type="entry name" value="RepB DNA-primase, N-terminal domain"/>
    <property type="match status" value="1"/>
</dbReference>
<dbReference type="Proteomes" id="UP000003477">
    <property type="component" value="Unassembled WGS sequence"/>
</dbReference>
<dbReference type="AlphaFoldDB" id="G5J5A4"/>
<dbReference type="RefSeq" id="WP_007310850.1">
    <property type="nucleotide sequence ID" value="NZ_AESD01000390.1"/>
</dbReference>
<protein>
    <submittedName>
        <fullName evidence="2">Uncharacterized protein</fullName>
    </submittedName>
</protein>
<evidence type="ECO:0000313" key="3">
    <source>
        <dbReference type="Proteomes" id="UP000003477"/>
    </source>
</evidence>
<name>G5J5A4_CROWT</name>
<dbReference type="PATRIC" id="fig|423471.3.peg.2512"/>